<gene>
    <name evidence="2" type="ORF">DNG_08245</name>
</gene>
<dbReference type="PANTHER" id="PTHR43735">
    <property type="entry name" value="APOPTOSIS-INDUCING FACTOR 1"/>
    <property type="match status" value="1"/>
</dbReference>
<dbReference type="GO" id="GO:0004174">
    <property type="term" value="F:electron-transferring-flavoprotein dehydrogenase activity"/>
    <property type="evidence" value="ECO:0007669"/>
    <property type="project" value="TreeGrafter"/>
</dbReference>
<evidence type="ECO:0000313" key="3">
    <source>
        <dbReference type="Proteomes" id="UP001187682"/>
    </source>
</evidence>
<comment type="caution">
    <text evidence="2">The sequence shown here is derived from an EMBL/GenBank/DDBJ whole genome shotgun (WGS) entry which is preliminary data.</text>
</comment>
<dbReference type="Gene3D" id="3.50.50.100">
    <property type="match status" value="1"/>
</dbReference>
<evidence type="ECO:0000259" key="1">
    <source>
        <dbReference type="Pfam" id="PF07992"/>
    </source>
</evidence>
<dbReference type="Pfam" id="PF07992">
    <property type="entry name" value="Pyr_redox_2"/>
    <property type="match status" value="1"/>
</dbReference>
<accession>A0AAE8N5M8</accession>
<feature type="domain" description="FAD/NAD(P)-binding" evidence="1">
    <location>
        <begin position="49"/>
        <end position="344"/>
    </location>
</feature>
<name>A0AAE8N5M8_9PEZI</name>
<dbReference type="GO" id="GO:0050660">
    <property type="term" value="F:flavin adenine dinucleotide binding"/>
    <property type="evidence" value="ECO:0007669"/>
    <property type="project" value="TreeGrafter"/>
</dbReference>
<dbReference type="PRINTS" id="PR00368">
    <property type="entry name" value="FADPNR"/>
</dbReference>
<dbReference type="EMBL" id="ONZQ02000013">
    <property type="protein sequence ID" value="SPO05558.1"/>
    <property type="molecule type" value="Genomic_DNA"/>
</dbReference>
<dbReference type="InterPro" id="IPR023753">
    <property type="entry name" value="FAD/NAD-binding_dom"/>
</dbReference>
<dbReference type="AlphaFoldDB" id="A0AAE8N5M8"/>
<protein>
    <recommendedName>
        <fullName evidence="1">FAD/NAD(P)-binding domain-containing protein</fullName>
    </recommendedName>
</protein>
<proteinExistence type="predicted"/>
<dbReference type="SUPFAM" id="SSF51905">
    <property type="entry name" value="FAD/NAD(P)-binding domain"/>
    <property type="match status" value="1"/>
</dbReference>
<dbReference type="GO" id="GO:0005737">
    <property type="term" value="C:cytoplasm"/>
    <property type="evidence" value="ECO:0007669"/>
    <property type="project" value="TreeGrafter"/>
</dbReference>
<dbReference type="Proteomes" id="UP001187682">
    <property type="component" value="Unassembled WGS sequence"/>
</dbReference>
<keyword evidence="3" id="KW-1185">Reference proteome</keyword>
<evidence type="ECO:0000313" key="2">
    <source>
        <dbReference type="EMBL" id="SPO05558.1"/>
    </source>
</evidence>
<organism evidence="2 3">
    <name type="scientific">Cephalotrichum gorgonifer</name>
    <dbReference type="NCBI Taxonomy" id="2041049"/>
    <lineage>
        <taxon>Eukaryota</taxon>
        <taxon>Fungi</taxon>
        <taxon>Dikarya</taxon>
        <taxon>Ascomycota</taxon>
        <taxon>Pezizomycotina</taxon>
        <taxon>Sordariomycetes</taxon>
        <taxon>Hypocreomycetidae</taxon>
        <taxon>Microascales</taxon>
        <taxon>Microascaceae</taxon>
        <taxon>Cephalotrichum</taxon>
    </lineage>
</organism>
<dbReference type="InterPro" id="IPR036188">
    <property type="entry name" value="FAD/NAD-bd_sf"/>
</dbReference>
<sequence length="443" mass="48535">MPATSKLSKAILACRLFVNFFRIYSIFVFRNHKAKRLTLPDAPDGTTRNIVVVGANFAGYLAARIIAINLPPDSPYRVIVVEPNSHFNFTWVLPRFCVVEGGHEHKAFIPYGPHLNGAPVKWVQDRVAEVERESVRLEGSGEDIPYEMLVIATGSGAGDSLPSRVGATSKVDGVRLLRDMQGRIKAARRLLVIGGGAAGVEVATDAKSLYPEKVVTLVHSREAVMHRFGGELQAEALKSLRDLGVELILGDRLDTEDEATGIATLKSGRAVEYDYILNSRRWKQVRCIGQRPNSHIIAGLSKDSITPEGHIKTKPTLQIADDSLPNVYVCGDVAGCGEQNPNARSAMRKAMVAADNVVLATRGEPAKYTYEPFWGEAFIKLTLGMNRSVSHFGDGKTELLFFQKETDPALMSERTWRTMGVRPYEDPEFDLAEGGEGGKGRGT</sequence>
<dbReference type="PANTHER" id="PTHR43735:SF5">
    <property type="entry name" value="FAD_NAD(P)-BINDING DOMAIN-CONTAINING PROTEIN"/>
    <property type="match status" value="1"/>
</dbReference>
<reference evidence="2" key="1">
    <citation type="submission" date="2018-03" db="EMBL/GenBank/DDBJ databases">
        <authorList>
            <person name="Guldener U."/>
        </authorList>
    </citation>
    <scope>NUCLEOTIDE SEQUENCE</scope>
</reference>
<dbReference type="PRINTS" id="PR00469">
    <property type="entry name" value="PNDRDTASEII"/>
</dbReference>